<dbReference type="Gene3D" id="1.10.8.430">
    <property type="entry name" value="Helical domain of apoptotic protease-activating factors"/>
    <property type="match status" value="1"/>
</dbReference>
<keyword evidence="2" id="KW-0433">Leucine-rich repeat</keyword>
<dbReference type="InterPro" id="IPR058922">
    <property type="entry name" value="WHD_DRP"/>
</dbReference>
<feature type="domain" description="Disease resistance N-terminal" evidence="8">
    <location>
        <begin position="28"/>
        <end position="108"/>
    </location>
</feature>
<dbReference type="Gene3D" id="1.20.5.4130">
    <property type="match status" value="1"/>
</dbReference>
<dbReference type="Pfam" id="PF13855">
    <property type="entry name" value="LRR_8"/>
    <property type="match status" value="1"/>
</dbReference>
<evidence type="ECO:0000256" key="1">
    <source>
        <dbReference type="ARBA" id="ARBA00008894"/>
    </source>
</evidence>
<dbReference type="Pfam" id="PF18052">
    <property type="entry name" value="Rx_N"/>
    <property type="match status" value="1"/>
</dbReference>
<evidence type="ECO:0000313" key="12">
    <source>
        <dbReference type="Proteomes" id="UP001318860"/>
    </source>
</evidence>
<dbReference type="InterPro" id="IPR042197">
    <property type="entry name" value="Apaf_helical"/>
</dbReference>
<dbReference type="SUPFAM" id="SSF52540">
    <property type="entry name" value="P-loop containing nucleoside triphosphate hydrolases"/>
    <property type="match status" value="1"/>
</dbReference>
<evidence type="ECO:0000259" key="7">
    <source>
        <dbReference type="Pfam" id="PF00931"/>
    </source>
</evidence>
<dbReference type="InterPro" id="IPR036388">
    <property type="entry name" value="WH-like_DNA-bd_sf"/>
</dbReference>
<dbReference type="Gene3D" id="3.80.10.10">
    <property type="entry name" value="Ribonuclease Inhibitor"/>
    <property type="match status" value="2"/>
</dbReference>
<reference evidence="11 12" key="1">
    <citation type="journal article" date="2021" name="Comput. Struct. Biotechnol. J.">
        <title>De novo genome assembly of the potent medicinal plant Rehmannia glutinosa using nanopore technology.</title>
        <authorList>
            <person name="Ma L."/>
            <person name="Dong C."/>
            <person name="Song C."/>
            <person name="Wang X."/>
            <person name="Zheng X."/>
            <person name="Niu Y."/>
            <person name="Chen S."/>
            <person name="Feng W."/>
        </authorList>
    </citation>
    <scope>NUCLEOTIDE SEQUENCE [LARGE SCALE GENOMIC DNA]</scope>
    <source>
        <strain evidence="11">DH-2019</strain>
    </source>
</reference>
<evidence type="ECO:0000256" key="5">
    <source>
        <dbReference type="ARBA" id="ARBA00022821"/>
    </source>
</evidence>
<keyword evidence="5" id="KW-0611">Plant defense</keyword>
<dbReference type="InterPro" id="IPR001611">
    <property type="entry name" value="Leu-rich_rpt"/>
</dbReference>
<accession>A0ABR0WV47</accession>
<dbReference type="InterPro" id="IPR056789">
    <property type="entry name" value="LRR_R13L1-DRL21"/>
</dbReference>
<dbReference type="InterPro" id="IPR027417">
    <property type="entry name" value="P-loop_NTPase"/>
</dbReference>
<keyword evidence="3" id="KW-0677">Repeat</keyword>
<dbReference type="Gene3D" id="1.10.10.10">
    <property type="entry name" value="Winged helix-like DNA-binding domain superfamily/Winged helix DNA-binding domain"/>
    <property type="match status" value="1"/>
</dbReference>
<keyword evidence="12" id="KW-1185">Reference proteome</keyword>
<comment type="caution">
    <text evidence="11">The sequence shown here is derived from an EMBL/GenBank/DDBJ whole genome shotgun (WGS) entry which is preliminary data.</text>
</comment>
<evidence type="ECO:0000256" key="4">
    <source>
        <dbReference type="ARBA" id="ARBA00022741"/>
    </source>
</evidence>
<keyword evidence="6" id="KW-0067">ATP-binding</keyword>
<dbReference type="Gene3D" id="3.40.50.300">
    <property type="entry name" value="P-loop containing nucleotide triphosphate hydrolases"/>
    <property type="match status" value="1"/>
</dbReference>
<evidence type="ECO:0000256" key="2">
    <source>
        <dbReference type="ARBA" id="ARBA00022614"/>
    </source>
</evidence>
<organism evidence="11 12">
    <name type="scientific">Rehmannia glutinosa</name>
    <name type="common">Chinese foxglove</name>
    <dbReference type="NCBI Taxonomy" id="99300"/>
    <lineage>
        <taxon>Eukaryota</taxon>
        <taxon>Viridiplantae</taxon>
        <taxon>Streptophyta</taxon>
        <taxon>Embryophyta</taxon>
        <taxon>Tracheophyta</taxon>
        <taxon>Spermatophyta</taxon>
        <taxon>Magnoliopsida</taxon>
        <taxon>eudicotyledons</taxon>
        <taxon>Gunneridae</taxon>
        <taxon>Pentapetalae</taxon>
        <taxon>asterids</taxon>
        <taxon>lamiids</taxon>
        <taxon>Lamiales</taxon>
        <taxon>Orobanchaceae</taxon>
        <taxon>Rehmannieae</taxon>
        <taxon>Rehmannia</taxon>
    </lineage>
</organism>
<sequence>MGSSAVVVSGFQLGFGSALLTVVLERFAKLGGYSWELIRRIWGMDKELRKLQRALSKIQVLVEYMECSSINLFGGSNAWQMWYEDLRKVAYDADTLLDHIFLRLSTFEHSSSVNQENQFISRVIPSIRNLKLPFDISEMQRKLDNLLKEMESLSMIERVRKEVFEIDSTISFGLPDSSSTKSCFMDHKTMVGRTRDKENILHFLTRSEQNHFSVIPVVGMAGIGKTSLARFVYHDKQMSNWFQWIIWVSVTTDFDVVRIMRSMIEHLTFKPCTLSELDSLQATLQNILYARKFLLVLDDYWSETYEDWDILSSSFRFRSKGSRVILTTRSLKVSSIVNSSEAYTLGILSNDDCWELIKQTALLSPQASENLEPIRGQIAEKCQGLPLVAKTLGSMLRFKSSAMEWESISKTELWDMLEARKIFHSLAKSYLLLPPHLKRCFAYCSIFPKKHKYDVDELVLLWMGEGFIQPLGPNRLEDVGRHYFDELYSRSLFHLSVNTTPSQTIYEMPDLIHDMARLVSRDVCFHGTSDCYPLFGNICHLCVLHDSTQPLILKAYEKNERLRSFIIMCPNPESRGEFDDELFENCKSLRVLALKNLDITELPSSFDELNHLRYLDLSENPIPRLPECICKFVGLQTLKLRNCRELNQLPRNMKIMFNLRHLELDEECRLRLMPVDLGRLIGLQTLTLYVIGIGINRGHGIEELRDMNSLGGSLCIRNIQFVVNAVNAMEAKLDMKKYLTTLELQWTPLMDDSLARDQRMSEQVEVLKNLVPHTNLKEMVIKNYCGTIYPDWLSDRERKFTRIHLEVLKYCNKLPTLGELPYLKTFVISRMPSLESIDDEFFGRGDGVKFPSLESFELREMLALSEWKNESISGMPCLITFKIDGCPRLTSLPPTLLSRLPISEISGCPSLEDNLERYG</sequence>
<gene>
    <name evidence="11" type="ORF">DH2020_014002</name>
</gene>
<dbReference type="PRINTS" id="PR00364">
    <property type="entry name" value="DISEASERSIST"/>
</dbReference>
<evidence type="ECO:0000259" key="8">
    <source>
        <dbReference type="Pfam" id="PF18052"/>
    </source>
</evidence>
<protein>
    <recommendedName>
        <fullName evidence="13">NB-ARC domain-containing protein</fullName>
    </recommendedName>
</protein>
<dbReference type="Pfam" id="PF23559">
    <property type="entry name" value="WHD_DRP"/>
    <property type="match status" value="1"/>
</dbReference>
<evidence type="ECO:0000313" key="11">
    <source>
        <dbReference type="EMBL" id="KAK6151367.1"/>
    </source>
</evidence>
<evidence type="ECO:0008006" key="13">
    <source>
        <dbReference type="Google" id="ProtNLM"/>
    </source>
</evidence>
<feature type="domain" description="R13L1/DRL21-like LRR repeat region" evidence="10">
    <location>
        <begin position="701"/>
        <end position="831"/>
    </location>
</feature>
<evidence type="ECO:0000259" key="10">
    <source>
        <dbReference type="Pfam" id="PF25019"/>
    </source>
</evidence>
<keyword evidence="4" id="KW-0547">Nucleotide-binding</keyword>
<evidence type="ECO:0000256" key="3">
    <source>
        <dbReference type="ARBA" id="ARBA00022737"/>
    </source>
</evidence>
<dbReference type="InterPro" id="IPR041118">
    <property type="entry name" value="Rx_N"/>
</dbReference>
<dbReference type="InterPro" id="IPR032675">
    <property type="entry name" value="LRR_dom_sf"/>
</dbReference>
<dbReference type="PANTHER" id="PTHR36766:SF40">
    <property type="entry name" value="DISEASE RESISTANCE PROTEIN RGA3"/>
    <property type="match status" value="1"/>
</dbReference>
<evidence type="ECO:0000256" key="6">
    <source>
        <dbReference type="ARBA" id="ARBA00022840"/>
    </source>
</evidence>
<dbReference type="Pfam" id="PF00931">
    <property type="entry name" value="NB-ARC"/>
    <property type="match status" value="1"/>
</dbReference>
<dbReference type="PANTHER" id="PTHR36766">
    <property type="entry name" value="PLANT BROAD-SPECTRUM MILDEW RESISTANCE PROTEIN RPW8"/>
    <property type="match status" value="1"/>
</dbReference>
<comment type="similarity">
    <text evidence="1">Belongs to the disease resistance NB-LRR family.</text>
</comment>
<dbReference type="SUPFAM" id="SSF52058">
    <property type="entry name" value="L domain-like"/>
    <property type="match status" value="1"/>
</dbReference>
<dbReference type="EMBL" id="JABTTQ020000007">
    <property type="protein sequence ID" value="KAK6151367.1"/>
    <property type="molecule type" value="Genomic_DNA"/>
</dbReference>
<dbReference type="PROSITE" id="PS51450">
    <property type="entry name" value="LRR"/>
    <property type="match status" value="1"/>
</dbReference>
<feature type="domain" description="NB-ARC" evidence="7">
    <location>
        <begin position="195"/>
        <end position="361"/>
    </location>
</feature>
<name>A0ABR0WV47_REHGL</name>
<dbReference type="InterPro" id="IPR002182">
    <property type="entry name" value="NB-ARC"/>
</dbReference>
<dbReference type="Proteomes" id="UP001318860">
    <property type="component" value="Unassembled WGS sequence"/>
</dbReference>
<proteinExistence type="inferred from homology"/>
<evidence type="ECO:0000259" key="9">
    <source>
        <dbReference type="Pfam" id="PF23559"/>
    </source>
</evidence>
<feature type="domain" description="Disease resistance protein winged helix" evidence="9">
    <location>
        <begin position="446"/>
        <end position="516"/>
    </location>
</feature>
<dbReference type="Pfam" id="PF25019">
    <property type="entry name" value="LRR_R13L1-DRL21"/>
    <property type="match status" value="1"/>
</dbReference>